<dbReference type="GO" id="GO:0016747">
    <property type="term" value="F:acyltransferase activity, transferring groups other than amino-acyl groups"/>
    <property type="evidence" value="ECO:0007669"/>
    <property type="project" value="InterPro"/>
</dbReference>
<gene>
    <name evidence="2" type="ORF">rosag_18210</name>
</gene>
<proteinExistence type="predicted"/>
<dbReference type="InterPro" id="IPR016181">
    <property type="entry name" value="Acyl_CoA_acyltransferase"/>
</dbReference>
<dbReference type="SUPFAM" id="SSF55729">
    <property type="entry name" value="Acyl-CoA N-acyltransferases (Nat)"/>
    <property type="match status" value="1"/>
</dbReference>
<dbReference type="Pfam" id="PF13673">
    <property type="entry name" value="Acetyltransf_10"/>
    <property type="match status" value="1"/>
</dbReference>
<keyword evidence="3" id="KW-1185">Reference proteome</keyword>
<organism evidence="2 3">
    <name type="scientific">Roseisolibacter agri</name>
    <dbReference type="NCBI Taxonomy" id="2014610"/>
    <lineage>
        <taxon>Bacteria</taxon>
        <taxon>Pseudomonadati</taxon>
        <taxon>Gemmatimonadota</taxon>
        <taxon>Gemmatimonadia</taxon>
        <taxon>Gemmatimonadales</taxon>
        <taxon>Gemmatimonadaceae</taxon>
        <taxon>Roseisolibacter</taxon>
    </lineage>
</organism>
<dbReference type="InterPro" id="IPR000182">
    <property type="entry name" value="GNAT_dom"/>
</dbReference>
<dbReference type="EMBL" id="BRXS01000003">
    <property type="protein sequence ID" value="GLC25308.1"/>
    <property type="molecule type" value="Genomic_DNA"/>
</dbReference>
<dbReference type="Proteomes" id="UP001161325">
    <property type="component" value="Unassembled WGS sequence"/>
</dbReference>
<dbReference type="Gene3D" id="3.40.630.30">
    <property type="match status" value="1"/>
</dbReference>
<accession>A0AA37QEJ3</accession>
<reference evidence="2" key="1">
    <citation type="submission" date="2022-08" db="EMBL/GenBank/DDBJ databases">
        <title>Draft genome sequencing of Roseisolibacter agri AW1220.</title>
        <authorList>
            <person name="Tobiishi Y."/>
            <person name="Tonouchi A."/>
        </authorList>
    </citation>
    <scope>NUCLEOTIDE SEQUENCE</scope>
    <source>
        <strain evidence="2">AW1220</strain>
    </source>
</reference>
<protein>
    <submittedName>
        <fullName evidence="2">Acetyltransferase</fullName>
    </submittedName>
</protein>
<comment type="caution">
    <text evidence="2">The sequence shown here is derived from an EMBL/GenBank/DDBJ whole genome shotgun (WGS) entry which is preliminary data.</text>
</comment>
<name>A0AA37QEJ3_9BACT</name>
<evidence type="ECO:0000259" key="1">
    <source>
        <dbReference type="PROSITE" id="PS51186"/>
    </source>
</evidence>
<evidence type="ECO:0000313" key="3">
    <source>
        <dbReference type="Proteomes" id="UP001161325"/>
    </source>
</evidence>
<sequence>MAAGTDREYDARMSDSVTWRLAPYHDLTRDELYALLQLRQRVFVVEQSCPFLDIDGADDRAWHLLGWTRDAEGAPLLGAYARLFAPGAMYDEASIGRVVTHPAARRGGLGRALMREALARLATLSPGSPVRIGAQRYLERFYESLGFHVAGPEYLEDGIPHVEMLRTA</sequence>
<dbReference type="PROSITE" id="PS51186">
    <property type="entry name" value="GNAT"/>
    <property type="match status" value="1"/>
</dbReference>
<feature type="domain" description="N-acetyltransferase" evidence="1">
    <location>
        <begin position="22"/>
        <end position="168"/>
    </location>
</feature>
<dbReference type="CDD" id="cd04301">
    <property type="entry name" value="NAT_SF"/>
    <property type="match status" value="1"/>
</dbReference>
<evidence type="ECO:0000313" key="2">
    <source>
        <dbReference type="EMBL" id="GLC25308.1"/>
    </source>
</evidence>
<dbReference type="AlphaFoldDB" id="A0AA37QEJ3"/>